<organism evidence="9 10">
    <name type="scientific">Chimaeribacter coloradensis</name>
    <dbReference type="NCBI Taxonomy" id="2060068"/>
    <lineage>
        <taxon>Bacteria</taxon>
        <taxon>Pseudomonadati</taxon>
        <taxon>Pseudomonadota</taxon>
        <taxon>Gammaproteobacteria</taxon>
        <taxon>Enterobacterales</taxon>
        <taxon>Yersiniaceae</taxon>
        <taxon>Chimaeribacter</taxon>
    </lineage>
</organism>
<evidence type="ECO:0000256" key="5">
    <source>
        <dbReference type="ARBA" id="ARBA00023026"/>
    </source>
</evidence>
<evidence type="ECO:0000259" key="7">
    <source>
        <dbReference type="Pfam" id="PF12256"/>
    </source>
</evidence>
<dbReference type="InterPro" id="IPR006530">
    <property type="entry name" value="YD"/>
</dbReference>
<dbReference type="RefSeq" id="WP_101826903.1">
    <property type="nucleotide sequence ID" value="NZ_PJZH01000041.1"/>
</dbReference>
<evidence type="ECO:0000313" key="9">
    <source>
        <dbReference type="EMBL" id="PLR29720.1"/>
    </source>
</evidence>
<dbReference type="PANTHER" id="PTHR32305:SF15">
    <property type="entry name" value="PROTEIN RHSA-RELATED"/>
    <property type="match status" value="1"/>
</dbReference>
<dbReference type="EMBL" id="PJZH01000041">
    <property type="protein sequence ID" value="PLR29720.1"/>
    <property type="molecule type" value="Genomic_DNA"/>
</dbReference>
<dbReference type="InterPro" id="IPR013517">
    <property type="entry name" value="FG-GAP"/>
</dbReference>
<evidence type="ECO:0000256" key="6">
    <source>
        <dbReference type="SAM" id="Phobius"/>
    </source>
</evidence>
<dbReference type="SUPFAM" id="SSF69318">
    <property type="entry name" value="Integrin alpha N-terminal domain"/>
    <property type="match status" value="1"/>
</dbReference>
<evidence type="ECO:0000256" key="3">
    <source>
        <dbReference type="ARBA" id="ARBA00022729"/>
    </source>
</evidence>
<dbReference type="InterPro" id="IPR050708">
    <property type="entry name" value="T6SS_VgrG/RHS"/>
</dbReference>
<keyword evidence="5" id="KW-0843">Virulence</keyword>
<feature type="transmembrane region" description="Helical" evidence="6">
    <location>
        <begin position="1819"/>
        <end position="1846"/>
    </location>
</feature>
<dbReference type="InterPro" id="IPR031325">
    <property type="entry name" value="RHS_repeat"/>
</dbReference>
<dbReference type="GO" id="GO:0005737">
    <property type="term" value="C:cytoplasm"/>
    <property type="evidence" value="ECO:0007669"/>
    <property type="project" value="InterPro"/>
</dbReference>
<keyword evidence="6" id="KW-1133">Transmembrane helix</keyword>
<comment type="subcellular location">
    <subcellularLocation>
        <location evidence="1">Secreted</location>
    </subcellularLocation>
</comment>
<evidence type="ECO:0000256" key="2">
    <source>
        <dbReference type="ARBA" id="ARBA00022525"/>
    </source>
</evidence>
<evidence type="ECO:0000259" key="8">
    <source>
        <dbReference type="Pfam" id="PF25023"/>
    </source>
</evidence>
<reference evidence="9 10" key="1">
    <citation type="submission" date="2017-12" db="EMBL/GenBank/DDBJ databases">
        <title>Characterization of six clinical isolates of Enterochimera gen. nov., a novel genus of the Yersiniaciae family and the three species Enterochimera arupensis sp. nov., Enterochimera coloradensis sp. nov, and Enterochimera californica sp. nov.</title>
        <authorList>
            <person name="Rossi A."/>
            <person name="Fisher M."/>
        </authorList>
    </citation>
    <scope>NUCLEOTIDE SEQUENCE [LARGE SCALE GENOMIC DNA]</scope>
    <source>
        <strain evidence="10">2016-Iso4</strain>
    </source>
</reference>
<dbReference type="Pfam" id="PF13517">
    <property type="entry name" value="FG-GAP_3"/>
    <property type="match status" value="1"/>
</dbReference>
<dbReference type="Pfam" id="PF12256">
    <property type="entry name" value="TcdB_toxin_midN"/>
    <property type="match status" value="1"/>
</dbReference>
<dbReference type="InterPro" id="IPR028994">
    <property type="entry name" value="Integrin_alpha_N"/>
</dbReference>
<keyword evidence="6" id="KW-0812">Transmembrane</keyword>
<evidence type="ECO:0000256" key="1">
    <source>
        <dbReference type="ARBA" id="ARBA00004613"/>
    </source>
</evidence>
<dbReference type="Pfam" id="PF25023">
    <property type="entry name" value="TEN_YD-shell"/>
    <property type="match status" value="1"/>
</dbReference>
<keyword evidence="4" id="KW-0677">Repeat</keyword>
<name>A0A2N5DTG7_9GAMM</name>
<keyword evidence="2" id="KW-0964">Secreted</keyword>
<dbReference type="OrthoDB" id="7030285at2"/>
<accession>A0A2N5DTG7</accession>
<feature type="domain" description="Teneurin-like YD-shell" evidence="8">
    <location>
        <begin position="1392"/>
        <end position="1685"/>
    </location>
</feature>
<protein>
    <submittedName>
        <fullName evidence="9">Uncharacterized protein</fullName>
    </submittedName>
</protein>
<keyword evidence="3" id="KW-0732">Signal</keyword>
<keyword evidence="10" id="KW-1185">Reference proteome</keyword>
<dbReference type="GO" id="GO:0005576">
    <property type="term" value="C:extracellular region"/>
    <property type="evidence" value="ECO:0007669"/>
    <property type="project" value="UniProtKB-SubCell"/>
</dbReference>
<evidence type="ECO:0000256" key="4">
    <source>
        <dbReference type="ARBA" id="ARBA00022737"/>
    </source>
</evidence>
<proteinExistence type="predicted"/>
<feature type="transmembrane region" description="Helical" evidence="6">
    <location>
        <begin position="1771"/>
        <end position="1798"/>
    </location>
</feature>
<dbReference type="InterPro" id="IPR022045">
    <property type="entry name" value="TcdB_toxin_mid/N"/>
</dbReference>
<dbReference type="NCBIfam" id="TIGR03696">
    <property type="entry name" value="Rhs_assc_core"/>
    <property type="match status" value="1"/>
</dbReference>
<dbReference type="InterPro" id="IPR003284">
    <property type="entry name" value="Sal_SpvB"/>
</dbReference>
<dbReference type="NCBIfam" id="TIGR01643">
    <property type="entry name" value="YD_repeat_2x"/>
    <property type="match status" value="3"/>
</dbReference>
<evidence type="ECO:0000313" key="10">
    <source>
        <dbReference type="Proteomes" id="UP000234503"/>
    </source>
</evidence>
<comment type="caution">
    <text evidence="9">The sequence shown here is derived from an EMBL/GenBank/DDBJ whole genome shotgun (WGS) entry which is preliminary data.</text>
</comment>
<sequence>MAKSEQKSPPAGTGHLPGLGEAFSLNLSTGQGTYTYQIPLPDGVAQHTPRLMLEYVHSAGHGPWGLGWRLPLRSLTRRLDTGGTALRLLDGSNELLPLEDGSWRATQEAAFARYIPEGDGWRIEERNGLVHLLGRTPATRLAPPDHPERPSEWLLEQTRDPHGNTIDYHYRIEAGFAYLAEVRYAAYALRFRYEARPDARLDGRTGTLRRRTLRATGLQLLLDPETPDERPIRSYQFSYQTAAHAGVSLLTGIQLTAHGAAADGAQDIARPPVRFRYTAYDPSQVRVSWMQGEAGLPPGLNEPDTALVTLDNAPLPGVLINRNGREIYWPNRGDGRWDAPRPVTRAPLAASFGRSGLAFLDMDGSGTADLMVADAEALQGYYPNSGRDGWGDFVAFPRTTRAAPPWADPNLRLLDADSDGLADVLVSQRRAFALWRNNGRDGWASPLLLPKTTDGLPELDFSDPDLQFADMTGDGSADIVRVRSGRVEYWPSLGGGRFGERQRMENSPRLRRDSGRDSLLLADLDGDGCAELILVSSQGVQIFPNQNGLRFGEALRIDNVPPPVPGTVHALNLNGRATAALMWNSPVRGGMGYVQLAFAAAQAPYLLAEMENGAGLRSEIHYRSAVEDYQRDRDAGERWQTNFPFPYQVVGATRETDSVSGRETRVEMRYHEAHFERRTRRFEGFRRTERLERGDASRPDTLQVYHFLMAQERLPGNGPQHAALNGLLSRLELFQPDGSAQQHLPLRVDLSDYGLTVLADSHDGRTRNFLFLKTYRVEESERGGDLRVESKHYLYDAFGNVTQERLEATGSQGGSALPARRRTLDTTYAVSSSHYLTDKPARVTVRDAEGLLCADHLYFYDGDAFEGLPAGQAERGLVSRELAWVMAGDDFSAHYAGMDAAALGYLPGTDADGTPGLFRHAARHQHDARGLRLASRDATGQETQFVYDAQGLFRTGLISALGETQFSYDRASGQITETRYADGAVTAFAYDAQGRVLRAARPGETLAGAATVYAYDESRVPNCRLATLHPTAGVTTQVMTYFDGSGKEFQTRSEMEPGRVVVSALQRPNPWGAPAAEYEPTFSDSTAFALPDVAGRPVRRFFYDACGRVVRTENYNGGINTADYQPFRVILRDANDNDDSPENQARGQFNTAREEQFDVMRSLVAVIERPTATETVTTRYEVGPLGELAAVVDAHGEVSRYRYDRGGNRIAIQQRNSGERRIWYDAANRAVRTLDPGGHDLRAGWDALGRQTHLASGETLLEEYVYDTPSQSAHGRLAEVRYPGGSQSFHYDSAGRLLARDYRHEGEPAARRVQHEYDALGRETATVQADGTRITREYTLNGWLKAIPGILDSLRYNARGLLEEVLFHNGVRTVYHYTAGPGRISRQTTTAPDNTVYEDTQFTFDRMELMLSRDDQAPGGRGRHEYAYDGLCQLTQERAPQAGTPVARHYSYDPGGNMLRSDEAALTLAYQDALHPGRLSSLTPDGGAPFAVSYDDNGNTLTLPGQTLAYNDRNELVKIVREDGLVAEYRYDHLGRRASKRVDDGHGGVVRTLYLGEAEIRNGVASYFVTLGLKRVAVISNGQLRFLHDDSTGSTQFVTDAAGQRLGRVEGRPFGQRTASGDTQFCTFALHPVDEESGLIYMQRRYYSPLLGRFLTPDLMATFQPENFLHMPQGLQLYTFVANDPLNKSDATGLSFWSFVGAVVGVAVGIIVGVAIVAAVVATGGLAGIALGIGLALGASLVATGISYLIASNVDPASGFGQFMRGFMIGFNAGMNGVIATALFGPVIGITLGVINFLATFEGVSKSPVYQGFLGWSSWAMPMSWAGIALGAVMFIINIVAAGITFQQVDALKIEKLQIDWRSGSIVMVNGLIRNGTAFNVGNFVFMNQSWTDNPASGGYEAVLNHEVGHSLNNAAFGPAFGIYDALNETLLGAGSNDYGEQLAESHTNRPWRPKIPMWG</sequence>
<dbReference type="InterPro" id="IPR056823">
    <property type="entry name" value="TEN-like_YD-shell"/>
</dbReference>
<dbReference type="Gene3D" id="2.180.10.10">
    <property type="entry name" value="RHS repeat-associated core"/>
    <property type="match status" value="2"/>
</dbReference>
<dbReference type="InterPro" id="IPR022385">
    <property type="entry name" value="Rhs_assc_core"/>
</dbReference>
<dbReference type="PANTHER" id="PTHR32305">
    <property type="match status" value="1"/>
</dbReference>
<gene>
    <name evidence="9" type="ORF">CYR32_20190</name>
</gene>
<dbReference type="Pfam" id="PF05593">
    <property type="entry name" value="RHS_repeat"/>
    <property type="match status" value="1"/>
</dbReference>
<keyword evidence="6" id="KW-0472">Membrane</keyword>
<dbReference type="Proteomes" id="UP000234503">
    <property type="component" value="Unassembled WGS sequence"/>
</dbReference>
<feature type="domain" description="Insecticide toxin TcdB middle/N-terminal" evidence="7">
    <location>
        <begin position="561"/>
        <end position="691"/>
    </location>
</feature>
<dbReference type="Pfam" id="PF03534">
    <property type="entry name" value="SpvB"/>
    <property type="match status" value="2"/>
</dbReference>
<feature type="transmembrane region" description="Helical" evidence="6">
    <location>
        <begin position="1696"/>
        <end position="1722"/>
    </location>
</feature>
<feature type="transmembrane region" description="Helical" evidence="6">
    <location>
        <begin position="1729"/>
        <end position="1751"/>
    </location>
</feature>